<dbReference type="EMBL" id="JAABNR010000002">
    <property type="protein sequence ID" value="NBZ86347.1"/>
    <property type="molecule type" value="Genomic_DNA"/>
</dbReference>
<keyword evidence="3" id="KW-0804">Transcription</keyword>
<dbReference type="Gene3D" id="3.40.50.2300">
    <property type="match status" value="2"/>
</dbReference>
<dbReference type="InterPro" id="IPR046335">
    <property type="entry name" value="LacI/GalR-like_sensor"/>
</dbReference>
<dbReference type="Gene3D" id="1.10.260.40">
    <property type="entry name" value="lambda repressor-like DNA-binding domains"/>
    <property type="match status" value="1"/>
</dbReference>
<dbReference type="Pfam" id="PF13377">
    <property type="entry name" value="Peripla_BP_3"/>
    <property type="match status" value="1"/>
</dbReference>
<reference evidence="6" key="1">
    <citation type="submission" date="2020-01" db="EMBL/GenBank/DDBJ databases">
        <authorList>
            <person name="Chen W.-M."/>
        </authorList>
    </citation>
    <scope>NUCLEOTIDE SEQUENCE</scope>
    <source>
        <strain evidence="6">CYK-10</strain>
    </source>
</reference>
<organism evidence="6 7">
    <name type="scientific">Stagnihabitans tardus</name>
    <dbReference type="NCBI Taxonomy" id="2699202"/>
    <lineage>
        <taxon>Bacteria</taxon>
        <taxon>Pseudomonadati</taxon>
        <taxon>Pseudomonadota</taxon>
        <taxon>Alphaproteobacteria</taxon>
        <taxon>Rhodobacterales</taxon>
        <taxon>Paracoccaceae</taxon>
        <taxon>Stagnihabitans</taxon>
    </lineage>
</organism>
<dbReference type="InterPro" id="IPR010982">
    <property type="entry name" value="Lambda_DNA-bd_dom_sf"/>
</dbReference>
<dbReference type="Pfam" id="PF00356">
    <property type="entry name" value="LacI"/>
    <property type="match status" value="1"/>
</dbReference>
<keyword evidence="2" id="KW-0238">DNA-binding</keyword>
<name>A0AAE5BTM4_9RHOB</name>
<keyword evidence="1" id="KW-0805">Transcription regulation</keyword>
<evidence type="ECO:0000313" key="6">
    <source>
        <dbReference type="EMBL" id="NBZ86347.1"/>
    </source>
</evidence>
<dbReference type="SMART" id="SM00354">
    <property type="entry name" value="HTH_LACI"/>
    <property type="match status" value="1"/>
</dbReference>
<dbReference type="PANTHER" id="PTHR30146">
    <property type="entry name" value="LACI-RELATED TRANSCRIPTIONAL REPRESSOR"/>
    <property type="match status" value="1"/>
</dbReference>
<keyword evidence="4" id="KW-0812">Transmembrane</keyword>
<evidence type="ECO:0000313" key="7">
    <source>
        <dbReference type="Proteomes" id="UP001193501"/>
    </source>
</evidence>
<dbReference type="SUPFAM" id="SSF47413">
    <property type="entry name" value="lambda repressor-like DNA-binding domains"/>
    <property type="match status" value="1"/>
</dbReference>
<evidence type="ECO:0000256" key="3">
    <source>
        <dbReference type="ARBA" id="ARBA00023163"/>
    </source>
</evidence>
<dbReference type="RefSeq" id="WP_168773163.1">
    <property type="nucleotide sequence ID" value="NZ_JAABNR010000002.1"/>
</dbReference>
<feature type="transmembrane region" description="Helical" evidence="4">
    <location>
        <begin position="62"/>
        <end position="81"/>
    </location>
</feature>
<dbReference type="SUPFAM" id="SSF53822">
    <property type="entry name" value="Periplasmic binding protein-like I"/>
    <property type="match status" value="1"/>
</dbReference>
<accession>A0AAE5BTM4</accession>
<keyword evidence="7" id="KW-1185">Reference proteome</keyword>
<evidence type="ECO:0000256" key="2">
    <source>
        <dbReference type="ARBA" id="ARBA00023125"/>
    </source>
</evidence>
<keyword evidence="4" id="KW-1133">Transmembrane helix</keyword>
<dbReference type="Proteomes" id="UP001193501">
    <property type="component" value="Unassembled WGS sequence"/>
</dbReference>
<evidence type="ECO:0000256" key="4">
    <source>
        <dbReference type="SAM" id="Phobius"/>
    </source>
</evidence>
<dbReference type="InterPro" id="IPR028082">
    <property type="entry name" value="Peripla_BP_I"/>
</dbReference>
<sequence length="323" mass="33140">MASIKDIARRSGTSPATVSRVINGSGYVSEASRARVQEAIAELGFLPNAGARRLRSGESRMVGVLLPALDVPFFAILAHVIEQALFQAGYQALICCTDESAAAEERYISTLLSQGVDGVIAASVLADGDQYGRLAGVPVVALDRDLPGLAAVKVGADHHAGGRLMAGHLLDQGHSRIAVIGAPAHSAPIQARLAGALERLAEAGHSPVAVALGPVHDFDACRALAEDVLETSPTALIGTTDIAAIGAIHAAIGRGLRVPADLAVIGFDDLPAAAYVLPALTTISQPLREIAAAATAQLIGLMTGAPLPPPAPFALRLVRRETT</sequence>
<dbReference type="GO" id="GO:0003700">
    <property type="term" value="F:DNA-binding transcription factor activity"/>
    <property type="evidence" value="ECO:0007669"/>
    <property type="project" value="TreeGrafter"/>
</dbReference>
<dbReference type="CDD" id="cd01392">
    <property type="entry name" value="HTH_LacI"/>
    <property type="match status" value="1"/>
</dbReference>
<protein>
    <submittedName>
        <fullName evidence="6">Substrate-binding domain-containing protein</fullName>
    </submittedName>
</protein>
<dbReference type="PANTHER" id="PTHR30146:SF109">
    <property type="entry name" value="HTH-TYPE TRANSCRIPTIONAL REGULATOR GALS"/>
    <property type="match status" value="1"/>
</dbReference>
<dbReference type="CDD" id="cd06267">
    <property type="entry name" value="PBP1_LacI_sugar_binding-like"/>
    <property type="match status" value="1"/>
</dbReference>
<evidence type="ECO:0000256" key="1">
    <source>
        <dbReference type="ARBA" id="ARBA00023015"/>
    </source>
</evidence>
<keyword evidence="4" id="KW-0472">Membrane</keyword>
<gene>
    <name evidence="6" type="ORF">GV832_02045</name>
</gene>
<dbReference type="GO" id="GO:0000976">
    <property type="term" value="F:transcription cis-regulatory region binding"/>
    <property type="evidence" value="ECO:0007669"/>
    <property type="project" value="TreeGrafter"/>
</dbReference>
<dbReference type="PROSITE" id="PS50932">
    <property type="entry name" value="HTH_LACI_2"/>
    <property type="match status" value="1"/>
</dbReference>
<comment type="caution">
    <text evidence="6">The sequence shown here is derived from an EMBL/GenBank/DDBJ whole genome shotgun (WGS) entry which is preliminary data.</text>
</comment>
<dbReference type="AlphaFoldDB" id="A0AAE5BTM4"/>
<proteinExistence type="predicted"/>
<dbReference type="InterPro" id="IPR000843">
    <property type="entry name" value="HTH_LacI"/>
</dbReference>
<evidence type="ECO:0000259" key="5">
    <source>
        <dbReference type="PROSITE" id="PS50932"/>
    </source>
</evidence>
<feature type="domain" description="HTH lacI-type" evidence="5">
    <location>
        <begin position="2"/>
        <end position="56"/>
    </location>
</feature>